<evidence type="ECO:0000256" key="2">
    <source>
        <dbReference type="SAM" id="Phobius"/>
    </source>
</evidence>
<evidence type="ECO:0000256" key="1">
    <source>
        <dbReference type="SAM" id="Coils"/>
    </source>
</evidence>
<dbReference type="eggNOG" id="COG5281">
    <property type="taxonomic scope" value="Bacteria"/>
</dbReference>
<dbReference type="NCBIfam" id="TIGR02675">
    <property type="entry name" value="tape_meas_nterm"/>
    <property type="match status" value="1"/>
</dbReference>
<name>I3YGX3_THIV6</name>
<feature type="domain" description="Tape measure protein N-terminal" evidence="3">
    <location>
        <begin position="100"/>
        <end position="289"/>
    </location>
</feature>
<feature type="transmembrane region" description="Helical" evidence="2">
    <location>
        <begin position="396"/>
        <end position="422"/>
    </location>
</feature>
<keyword evidence="1" id="KW-0175">Coiled coil</keyword>
<keyword evidence="5" id="KW-1185">Reference proteome</keyword>
<reference evidence="4 5" key="1">
    <citation type="submission" date="2012-06" db="EMBL/GenBank/DDBJ databases">
        <title>Complete sequence of Thiocystis violascens DSM 198.</title>
        <authorList>
            <consortium name="US DOE Joint Genome Institute"/>
            <person name="Lucas S."/>
            <person name="Han J."/>
            <person name="Lapidus A."/>
            <person name="Cheng J.-F."/>
            <person name="Goodwin L."/>
            <person name="Pitluck S."/>
            <person name="Peters L."/>
            <person name="Ovchinnikova G."/>
            <person name="Teshima H."/>
            <person name="Detter J.C."/>
            <person name="Han C."/>
            <person name="Tapia R."/>
            <person name="Land M."/>
            <person name="Hauser L."/>
            <person name="Kyrpides N."/>
            <person name="Ivanova N."/>
            <person name="Pagani I."/>
            <person name="Vogl K."/>
            <person name="Liu Z."/>
            <person name="Frigaard N.-U."/>
            <person name="Bryant D."/>
            <person name="Woyke T."/>
        </authorList>
    </citation>
    <scope>NUCLEOTIDE SEQUENCE [LARGE SCALE GENOMIC DNA]</scope>
    <source>
        <strain evidence="5">ATCC 17096 / DSM 198 / 6111</strain>
    </source>
</reference>
<sequence length="1332" mass="138391">MSENALTVSVLLTLSAEDFARAVAEAQGAFEGGMDGVRAATDAAAGDAGAQLDDLGAGLNETAAASEDAGTKIGGFVGSLLSLDVLARGFGWLMEQAGDLMELADAWANLQAKLELATDSGAAAAQALADVQGIAQSTSSDIGATADLYATLSRALNSLGDETTSVAGLTRTITQAFAISGASAAESAGTITQLAQALASGQLRGDEFNSVMEQAPRLAQALADELGVTTGALRQMAEDGELTAEAVIGALSGQADAIAAEAASLPDTFERATTRLKNSLTGVVGGLNDALHGAELFATGTNLLAGVIGALASGIEALGGFLIAIASAFAAIPAPIYAAVAAMTATGVALALLSVNFAAVTGALATLALGLASVALAGWAAFSAQVAAAGTALRALWVLMLANPLTALAAVLGIVAAGFLAFNAASKESAASLAAAHDELTKQTTELEALRRTLATATPGTAAYTDAERQLATLVPGLTLSLNEQGLVVAKIGQGYEDNARALDAYIAAQKQASADNLLQQLVLASNELDTNRQALDTNTQSLRENYGIGVENRNGWQSFNLAVEQSTGGIDRLNRKQTDLANAANASEAKVRALALGLYEAGIDSGQAAEQLRALGRTDAEIARVVGQIDRLAEAALAAQGQLTATQQAIGAAGLAAAQSVGQAIQAVSTEIERLDGEIEQHRQTLDTALKAEGQGWRTLGEEAKSAYQGRLADIDALTQAQLAAVNQQTGNERTAAAQRAAIYRLDAQERLAALKTYENEAVFLVEQEYASRQDAARAAGADERALNVEMLTAKRATLQEIASAYKAHIDQLNADAQRHLSEVTRIEDQIRALKMSTEDRIREIQRGAMTDQAAYADRQRQVEETSAQAKRALVEGNFTLAKELAQKEMELASQLAREVKDGETVYVSKQRAADNASKTFLTGSQHLVEALEQEEQSHRDVAKEAQAAATAQETALTGVTARIDELSTKLDKELNLKLVVDSQAVQAEIDALAPLIQDKEYLLQTKLDLDSLKTSLDNAGALARDNPLRLQVALDGAQDELARLAAYAKDHPLAADLTVTTDKAETAIGAVQQSLSELDGLTTESAHVVQSNAGEVKQSLADLAGLTTDSTHRVMDNVDEVLRGIAELERDTSSTHTVYVREVKRNALGGLIHPFALSGVEGFANGGAVPGFPVPRWSTVPGSGNTDSVPASLAAGSFVLRKAASRYYGSSLLDLIQRFAGGGRVASLLMPGERLFNPGTVNRLGAGFFDALNQMRLPREALTAHLANLTAPVARFAAGGAVGPVATASAAARDSVDINLQIGRQAVRVQGARDQAQALASALKELQRGL</sequence>
<dbReference type="STRING" id="765911.Thivi_4439"/>
<proteinExistence type="predicted"/>
<feature type="transmembrane region" description="Helical" evidence="2">
    <location>
        <begin position="336"/>
        <end position="357"/>
    </location>
</feature>
<dbReference type="EMBL" id="CP003154">
    <property type="protein sequence ID" value="AFL76241.1"/>
    <property type="molecule type" value="Genomic_DNA"/>
</dbReference>
<evidence type="ECO:0000259" key="3">
    <source>
        <dbReference type="Pfam" id="PF20155"/>
    </source>
</evidence>
<feature type="transmembrane region" description="Helical" evidence="2">
    <location>
        <begin position="363"/>
        <end position="384"/>
    </location>
</feature>
<dbReference type="RefSeq" id="WP_014780617.1">
    <property type="nucleotide sequence ID" value="NC_018012.1"/>
</dbReference>
<evidence type="ECO:0000313" key="5">
    <source>
        <dbReference type="Proteomes" id="UP000006062"/>
    </source>
</evidence>
<gene>
    <name evidence="4" type="ordered locus">Thivi_4439</name>
</gene>
<feature type="coiled-coil region" evidence="1">
    <location>
        <begin position="666"/>
        <end position="693"/>
    </location>
</feature>
<feature type="transmembrane region" description="Helical" evidence="2">
    <location>
        <begin position="303"/>
        <end position="329"/>
    </location>
</feature>
<dbReference type="Pfam" id="PF20155">
    <property type="entry name" value="TMP_3"/>
    <property type="match status" value="1"/>
</dbReference>
<accession>I3YGX3</accession>
<protein>
    <submittedName>
        <fullName evidence="4">Tape measure domain protein</fullName>
    </submittedName>
</protein>
<keyword evidence="2" id="KW-1133">Transmembrane helix</keyword>
<keyword evidence="2" id="KW-0812">Transmembrane</keyword>
<dbReference type="HOGENOM" id="CLU_258978_0_0_6"/>
<dbReference type="InterPro" id="IPR013491">
    <property type="entry name" value="Tape_meas_N"/>
</dbReference>
<keyword evidence="2" id="KW-0472">Membrane</keyword>
<dbReference type="Proteomes" id="UP000006062">
    <property type="component" value="Chromosome"/>
</dbReference>
<evidence type="ECO:0000313" key="4">
    <source>
        <dbReference type="EMBL" id="AFL76241.1"/>
    </source>
</evidence>
<dbReference type="KEGG" id="tvi:Thivi_4439"/>
<dbReference type="OrthoDB" id="6058417at2"/>
<organism evidence="4 5">
    <name type="scientific">Thiocystis violascens (strain ATCC 17096 / DSM 198 / 6111)</name>
    <name type="common">Chromatium violascens</name>
    <dbReference type="NCBI Taxonomy" id="765911"/>
    <lineage>
        <taxon>Bacteria</taxon>
        <taxon>Pseudomonadati</taxon>
        <taxon>Pseudomonadota</taxon>
        <taxon>Gammaproteobacteria</taxon>
        <taxon>Chromatiales</taxon>
        <taxon>Chromatiaceae</taxon>
        <taxon>Thiocystis</taxon>
    </lineage>
</organism>